<protein>
    <submittedName>
        <fullName evidence="2">Alpha-D-QuiNAc alpha-1,3-galactosyltransferase</fullName>
    </submittedName>
</protein>
<evidence type="ECO:0000259" key="1">
    <source>
        <dbReference type="Pfam" id="PF13579"/>
    </source>
</evidence>
<dbReference type="AlphaFoldDB" id="H0HPT8"/>
<dbReference type="PANTHER" id="PTHR12526">
    <property type="entry name" value="GLYCOSYLTRANSFERASE"/>
    <property type="match status" value="1"/>
</dbReference>
<sequence length="397" mass="43493">MTRITVICNDSDYFLRHRLHVVERLSATGADVTVITGGRPMAKPTAGWRHEHMPIERFSFHPVLDAKVIRRSLRHFRTEKPDAVHLITLKPAVLSGLAALLARRLGNGPRRILVTIPGLGRLMSPSSTRQRTADRLARSMVDASIRFLSSQAGVHFTFETAEDRDDWLNRGLIGRHNSTVISGAGVDPERFYPAADSRVRSPVRILFASRLLKAKGLDAFVETARHYSGNRKVEFLVAGMVEPHDPDRYAPELLEREGAIKFLGEVSDMPGLLRSVDLVCLPSRYGEGIPRILIEAAASAVPCLTTDLQGCREIVRHGVNGTLIPPGDPGAMAASMIAAIDGYLADPELLDRQGRAGLELFRNGQFREDAVTEQFVRLLIDEGRAAGGSKPAALLPG</sequence>
<name>H0HPT8_9HYPH</name>
<feature type="domain" description="Glycosyltransferase subfamily 4-like N-terminal" evidence="1">
    <location>
        <begin position="19"/>
        <end position="142"/>
    </location>
</feature>
<evidence type="ECO:0000313" key="2">
    <source>
        <dbReference type="EMBL" id="EHK57271.1"/>
    </source>
</evidence>
<organism evidence="2 3">
    <name type="scientific">Mesorhizobium alhagi CCNWXJ12-2</name>
    <dbReference type="NCBI Taxonomy" id="1107882"/>
    <lineage>
        <taxon>Bacteria</taxon>
        <taxon>Pseudomonadati</taxon>
        <taxon>Pseudomonadota</taxon>
        <taxon>Alphaproteobacteria</taxon>
        <taxon>Hyphomicrobiales</taxon>
        <taxon>Phyllobacteriaceae</taxon>
        <taxon>Allomesorhizobium</taxon>
    </lineage>
</organism>
<dbReference type="GO" id="GO:0016757">
    <property type="term" value="F:glycosyltransferase activity"/>
    <property type="evidence" value="ECO:0007669"/>
    <property type="project" value="UniProtKB-KW"/>
</dbReference>
<dbReference type="Gene3D" id="3.40.50.2000">
    <property type="entry name" value="Glycogen Phosphorylase B"/>
    <property type="match status" value="2"/>
</dbReference>
<keyword evidence="3" id="KW-1185">Reference proteome</keyword>
<dbReference type="Pfam" id="PF13692">
    <property type="entry name" value="Glyco_trans_1_4"/>
    <property type="match status" value="1"/>
</dbReference>
<gene>
    <name evidence="2" type="ORF">MAXJ12_10842</name>
</gene>
<dbReference type="OrthoDB" id="9790710at2"/>
<evidence type="ECO:0000313" key="3">
    <source>
        <dbReference type="Proteomes" id="UP000003250"/>
    </source>
</evidence>
<keyword evidence="2" id="KW-0328">Glycosyltransferase</keyword>
<dbReference type="Pfam" id="PF13579">
    <property type="entry name" value="Glyco_trans_4_4"/>
    <property type="match status" value="1"/>
</dbReference>
<dbReference type="PATRIC" id="fig|1107882.3.peg.2134"/>
<dbReference type="Proteomes" id="UP000003250">
    <property type="component" value="Unassembled WGS sequence"/>
</dbReference>
<reference evidence="2 3" key="1">
    <citation type="journal article" date="2012" name="J. Bacteriol.">
        <title>Draft Genome Sequence of Mesorhizobium alhagi CCNWXJ12-2T, a Novel Salt-Resistant Species Isolated from the Desert of Northwestern China.</title>
        <authorList>
            <person name="Zhou M."/>
            <person name="Chen W."/>
            <person name="Chen H."/>
            <person name="Wei G."/>
        </authorList>
    </citation>
    <scope>NUCLEOTIDE SEQUENCE [LARGE SCALE GENOMIC DNA]</scope>
    <source>
        <strain evidence="2 3">CCNWXJ12-2</strain>
    </source>
</reference>
<keyword evidence="2" id="KW-0808">Transferase</keyword>
<dbReference type="SUPFAM" id="SSF53756">
    <property type="entry name" value="UDP-Glycosyltransferase/glycogen phosphorylase"/>
    <property type="match status" value="1"/>
</dbReference>
<dbReference type="CDD" id="cd03808">
    <property type="entry name" value="GT4_CapM-like"/>
    <property type="match status" value="1"/>
</dbReference>
<dbReference type="InterPro" id="IPR028098">
    <property type="entry name" value="Glyco_trans_4-like_N"/>
</dbReference>
<accession>H0HPT8</accession>
<dbReference type="EMBL" id="AHAM01000075">
    <property type="protein sequence ID" value="EHK57271.1"/>
    <property type="molecule type" value="Genomic_DNA"/>
</dbReference>
<dbReference type="RefSeq" id="WP_008835799.1">
    <property type="nucleotide sequence ID" value="NZ_AHAM01000075.1"/>
</dbReference>
<proteinExistence type="predicted"/>